<dbReference type="Gene3D" id="3.40.50.2000">
    <property type="entry name" value="Glycogen Phosphorylase B"/>
    <property type="match status" value="2"/>
</dbReference>
<sequence>MVAGLALLAWVASGLVDKTTREWFERDVRLRAELAVSGAKQALVGHWRKAERRDLRNLLTELTRDERIMAAAACDSQLNVLATTSGFPAEFSCRKVAAHVRPDPLTPAANWSTWHSVAPLPAGSVLVSAVPLVTGNKALGFVVLVHDLSFIERRKTESWYFLMLAFAVLATIAAIVTLVAARLYWRGWSNALRRLLRGESTERPEFKPILRDMRELYDRILEQEGGSWTPQRLRDVLQRHLHGERVVIVANREPYIHERESDGTIVVRHPASGLVTALEPVMRACSGVWIAHGAGSADRDTVDSSGHLRVPPGDEAYTLRRIWLSKEEERGYYYGFANEGLWPLCHLAHARPIFRSEDWAAYRKVNERFAEAVCEEVDSKDPIVLVQDYHFALVPRLIRERLPQATIITFWHIPWPNSEHFGICPWREELLQGLLGSSILGFHTQFHCNNFIDSVDRFLESRIDRERNAIVQQARTTFVRPYPISLEWPVHWLKDLPATAQCRADVLAELKLAPDALLGVGVDRLDYTKGVEERFLAVERLLDRYPQYRGRFTFVQLAAPSRTEIVRYRQLDENIVQVVERINRRFGQGQYQPIILKLAHHEPPTVFRHYRAADVCYVSSLHDGMNLVAKEFVAARDDEAGVLVLSQFTGAARELTEALIVNPYDLDQASAALAAALAMPPLEQRDRLRAMRALLADFNVYRWAGRMLADAARLRQHEQLTGRLSEAGSQFEAAVPPEAGRGKYLP</sequence>
<proteinExistence type="inferred from homology"/>
<keyword evidence="2" id="KW-1133">Transmembrane helix</keyword>
<dbReference type="PANTHER" id="PTHR10788">
    <property type="entry name" value="TREHALOSE-6-PHOSPHATE SYNTHASE"/>
    <property type="match status" value="1"/>
</dbReference>
<dbReference type="EMBL" id="MFSR01000013">
    <property type="protein sequence ID" value="OGI40882.1"/>
    <property type="molecule type" value="Genomic_DNA"/>
</dbReference>
<dbReference type="InterPro" id="IPR001830">
    <property type="entry name" value="Glyco_trans_20"/>
</dbReference>
<reference evidence="3 4" key="1">
    <citation type="journal article" date="2016" name="Nat. Commun.">
        <title>Thousands of microbial genomes shed light on interconnected biogeochemical processes in an aquifer system.</title>
        <authorList>
            <person name="Anantharaman K."/>
            <person name="Brown C.T."/>
            <person name="Hug L.A."/>
            <person name="Sharon I."/>
            <person name="Castelle C.J."/>
            <person name="Probst A.J."/>
            <person name="Thomas B.C."/>
            <person name="Singh A."/>
            <person name="Wilkins M.J."/>
            <person name="Karaoz U."/>
            <person name="Brodie E.L."/>
            <person name="Williams K.H."/>
            <person name="Hubbard S.S."/>
            <person name="Banfield J.F."/>
        </authorList>
    </citation>
    <scope>NUCLEOTIDE SEQUENCE [LARGE SCALE GENOMIC DNA]</scope>
</reference>
<protein>
    <submittedName>
        <fullName evidence="3">Trehalose-6-phosphate synthase</fullName>
    </submittedName>
</protein>
<comment type="similarity">
    <text evidence="1">Belongs to the glycosyltransferase 20 family.</text>
</comment>
<keyword evidence="2" id="KW-0472">Membrane</keyword>
<dbReference type="SUPFAM" id="SSF53756">
    <property type="entry name" value="UDP-Glycosyltransferase/glycogen phosphorylase"/>
    <property type="match status" value="1"/>
</dbReference>
<evidence type="ECO:0000256" key="2">
    <source>
        <dbReference type="SAM" id="Phobius"/>
    </source>
</evidence>
<dbReference type="GO" id="GO:0005992">
    <property type="term" value="P:trehalose biosynthetic process"/>
    <property type="evidence" value="ECO:0007669"/>
    <property type="project" value="InterPro"/>
</dbReference>
<dbReference type="CDD" id="cd03788">
    <property type="entry name" value="GT20_TPS"/>
    <property type="match status" value="1"/>
</dbReference>
<dbReference type="AlphaFoldDB" id="A0A1F6T6X3"/>
<evidence type="ECO:0000256" key="1">
    <source>
        <dbReference type="ARBA" id="ARBA00008799"/>
    </source>
</evidence>
<accession>A0A1F6T6X3</accession>
<organism evidence="3 4">
    <name type="scientific">Candidatus Muproteobacteria bacterium RBG_16_64_10</name>
    <dbReference type="NCBI Taxonomy" id="1817757"/>
    <lineage>
        <taxon>Bacteria</taxon>
        <taxon>Pseudomonadati</taxon>
        <taxon>Pseudomonadota</taxon>
        <taxon>Candidatus Muproteobacteria</taxon>
    </lineage>
</organism>
<dbReference type="GO" id="GO:0003825">
    <property type="term" value="F:alpha,alpha-trehalose-phosphate synthase (UDP-forming) activity"/>
    <property type="evidence" value="ECO:0007669"/>
    <property type="project" value="TreeGrafter"/>
</dbReference>
<dbReference type="PANTHER" id="PTHR10788:SF106">
    <property type="entry name" value="BCDNA.GH08860"/>
    <property type="match status" value="1"/>
</dbReference>
<feature type="transmembrane region" description="Helical" evidence="2">
    <location>
        <begin position="159"/>
        <end position="185"/>
    </location>
</feature>
<comment type="caution">
    <text evidence="3">The sequence shown here is derived from an EMBL/GenBank/DDBJ whole genome shotgun (WGS) entry which is preliminary data.</text>
</comment>
<dbReference type="Pfam" id="PF00982">
    <property type="entry name" value="Glyco_transf_20"/>
    <property type="match status" value="1"/>
</dbReference>
<evidence type="ECO:0000313" key="4">
    <source>
        <dbReference type="Proteomes" id="UP000179334"/>
    </source>
</evidence>
<keyword evidence="2" id="KW-0812">Transmembrane</keyword>
<evidence type="ECO:0000313" key="3">
    <source>
        <dbReference type="EMBL" id="OGI40882.1"/>
    </source>
</evidence>
<dbReference type="Proteomes" id="UP000179334">
    <property type="component" value="Unassembled WGS sequence"/>
</dbReference>
<gene>
    <name evidence="3" type="ORF">A2V91_05095</name>
</gene>
<name>A0A1F6T6X3_9PROT</name>